<organism evidence="2 3">
    <name type="scientific">Methanoplanus limicola DSM 2279</name>
    <dbReference type="NCBI Taxonomy" id="937775"/>
    <lineage>
        <taxon>Archaea</taxon>
        <taxon>Methanobacteriati</taxon>
        <taxon>Methanobacteriota</taxon>
        <taxon>Stenosarchaea group</taxon>
        <taxon>Methanomicrobia</taxon>
        <taxon>Methanomicrobiales</taxon>
        <taxon>Methanomicrobiaceae</taxon>
        <taxon>Methanoplanus</taxon>
    </lineage>
</organism>
<dbReference type="InParanoid" id="H1Z2A7"/>
<dbReference type="HOGENOM" id="CLU_3147979_0_0_2"/>
<proteinExistence type="predicted"/>
<evidence type="ECO:0000313" key="3">
    <source>
        <dbReference type="Proteomes" id="UP000005741"/>
    </source>
</evidence>
<gene>
    <name evidence="2" type="ORF">Metlim_0499</name>
</gene>
<dbReference type="AlphaFoldDB" id="H1Z2A7"/>
<dbReference type="Proteomes" id="UP000005741">
    <property type="component" value="Chromosome"/>
</dbReference>
<sequence length="48" mass="5837">MQVLRITSHHESERERERLPEIRQAGKRAEYSFKTFEILKKDPIKKLI</sequence>
<dbReference type="RefSeq" id="WP_004076307.1">
    <property type="nucleotide sequence ID" value="NZ_CM001436.1"/>
</dbReference>
<dbReference type="EMBL" id="CM001436">
    <property type="protein sequence ID" value="EHQ34636.1"/>
    <property type="molecule type" value="Genomic_DNA"/>
</dbReference>
<evidence type="ECO:0000313" key="2">
    <source>
        <dbReference type="EMBL" id="EHQ34636.1"/>
    </source>
</evidence>
<feature type="region of interest" description="Disordered" evidence="1">
    <location>
        <begin position="1"/>
        <end position="21"/>
    </location>
</feature>
<evidence type="ECO:0000256" key="1">
    <source>
        <dbReference type="SAM" id="MobiDB-lite"/>
    </source>
</evidence>
<accession>H1Z2A7</accession>
<name>H1Z2A7_9EURY</name>
<protein>
    <submittedName>
        <fullName evidence="2">Uncharacterized protein</fullName>
    </submittedName>
</protein>
<reference evidence="2 3" key="1">
    <citation type="submission" date="2011-10" db="EMBL/GenBank/DDBJ databases">
        <title>The Improved High-Quality Draft genome of Methanoplanus limicola DSM 2279.</title>
        <authorList>
            <consortium name="US DOE Joint Genome Institute (JGI-PGF)"/>
            <person name="Lucas S."/>
            <person name="Copeland A."/>
            <person name="Lapidus A."/>
            <person name="Glavina del Rio T."/>
            <person name="Dalin E."/>
            <person name="Tice H."/>
            <person name="Bruce D."/>
            <person name="Goodwin L."/>
            <person name="Pitluck S."/>
            <person name="Peters L."/>
            <person name="Mikhailova N."/>
            <person name="Lu M."/>
            <person name="Kyrpides N."/>
            <person name="Mavromatis K."/>
            <person name="Ivanova N."/>
            <person name="Markowitz V."/>
            <person name="Cheng J.-F."/>
            <person name="Hugenholtz P."/>
            <person name="Woyke T."/>
            <person name="Wu D."/>
            <person name="Wirth R."/>
            <person name="Brambilla E.-M."/>
            <person name="Klenk H.-P."/>
            <person name="Eisen J.A."/>
        </authorList>
    </citation>
    <scope>NUCLEOTIDE SEQUENCE [LARGE SCALE GENOMIC DNA]</scope>
    <source>
        <strain evidence="2 3">DSM 2279</strain>
    </source>
</reference>
<keyword evidence="3" id="KW-1185">Reference proteome</keyword>
<feature type="compositionally biased region" description="Basic and acidic residues" evidence="1">
    <location>
        <begin position="8"/>
        <end position="21"/>
    </location>
</feature>